<gene>
    <name evidence="2" type="ORF">CB5_LOCUS7485</name>
</gene>
<protein>
    <submittedName>
        <fullName evidence="2">Uncharacterized protein</fullName>
    </submittedName>
</protein>
<name>A0A6V7P149_ANACO</name>
<dbReference type="AlphaFoldDB" id="A0A6V7P149"/>
<dbReference type="PANTHER" id="PTHR35277:SF10">
    <property type="entry name" value="OS09G0363700 PROTEIN"/>
    <property type="match status" value="1"/>
</dbReference>
<feature type="region of interest" description="Disordered" evidence="1">
    <location>
        <begin position="51"/>
        <end position="119"/>
    </location>
</feature>
<evidence type="ECO:0000313" key="2">
    <source>
        <dbReference type="EMBL" id="CAD1824274.1"/>
    </source>
</evidence>
<reference evidence="2" key="1">
    <citation type="submission" date="2020-07" db="EMBL/GenBank/DDBJ databases">
        <authorList>
            <person name="Lin J."/>
        </authorList>
    </citation>
    <scope>NUCLEOTIDE SEQUENCE</scope>
</reference>
<proteinExistence type="predicted"/>
<sequence length="184" mass="21337">MGTMEEKERTHHRETHGRSSDVIESISIDKVKGPNVFERAKEEIEALVDTIRSNKNHDHDNDHYPRTKKDEKKVEAPNLHDKSKEESEVDIHIVKEKVHKRETHGKSNDVDENTPLNKIKGPNIFQRAKEEIEAIAGTIHPRTEPDLKPQEETQENFWGSLQGCLRKSALLIMRRGTNYKDYLD</sequence>
<accession>A0A6V7P149</accession>
<evidence type="ECO:0000256" key="1">
    <source>
        <dbReference type="SAM" id="MobiDB-lite"/>
    </source>
</evidence>
<feature type="compositionally biased region" description="Basic and acidic residues" evidence="1">
    <location>
        <begin position="55"/>
        <end position="96"/>
    </location>
</feature>
<feature type="region of interest" description="Disordered" evidence="1">
    <location>
        <begin position="1"/>
        <end position="25"/>
    </location>
</feature>
<dbReference type="EMBL" id="LR862143">
    <property type="protein sequence ID" value="CAD1824274.1"/>
    <property type="molecule type" value="Genomic_DNA"/>
</dbReference>
<organism evidence="2">
    <name type="scientific">Ananas comosus var. bracteatus</name>
    <name type="common">red pineapple</name>
    <dbReference type="NCBI Taxonomy" id="296719"/>
    <lineage>
        <taxon>Eukaryota</taxon>
        <taxon>Viridiplantae</taxon>
        <taxon>Streptophyta</taxon>
        <taxon>Embryophyta</taxon>
        <taxon>Tracheophyta</taxon>
        <taxon>Spermatophyta</taxon>
        <taxon>Magnoliopsida</taxon>
        <taxon>Liliopsida</taxon>
        <taxon>Poales</taxon>
        <taxon>Bromeliaceae</taxon>
        <taxon>Bromelioideae</taxon>
        <taxon>Ananas</taxon>
    </lineage>
</organism>
<dbReference type="PANTHER" id="PTHR35277">
    <property type="entry name" value="OS09G0363700 PROTEIN"/>
    <property type="match status" value="1"/>
</dbReference>